<dbReference type="SUPFAM" id="SSF69572">
    <property type="entry name" value="Activating enzymes of the ubiquitin-like proteins"/>
    <property type="match status" value="1"/>
</dbReference>
<dbReference type="InterPro" id="IPR058964">
    <property type="entry name" value="Cap2_linker"/>
</dbReference>
<dbReference type="PANTHER" id="PTHR43267">
    <property type="entry name" value="TRNA THREONYLCARBAMOYLADENOSINE DEHYDRATASE"/>
    <property type="match status" value="1"/>
</dbReference>
<dbReference type="AlphaFoldDB" id="A0A1M6N6G0"/>
<sequence>MLQLESILTEIKMPETIRVGAHNAQAIPGVEFFDEPFLKQFKGASFWGFALRLQIGASSDIVPQTTEWFALIEDSYPFGDIWVYPSKANGIDVTFPHQDLNSFGNEKQPWRDGKLCLVSPVQGLGRIAGGKDPIGNYEERFRWHLSRAITWLGCAATNSLMQDGDPFETPYYACSSRRHIVHNESSATFHLWAPYNDGSLGIVVFHEVFKNDNRDLAVSFETMDGIPIRRTRPYSEENHGINSRHRRTGFWWLWKAPIVLPPWQAPTNWGELREIGDQQDIDVDQALRSIASLVRGEAATVLLIGYPMPLICGEGACEIYWQAIRLPRLESTKQAPKGGYLPTEKNFWGRDRRQAFMDQHKFAYLKTENWHPDRMQARGRFGSTMCKAKVALIGCGALGSIIAELLVREGVEDIMLIDGKHLSAHNLVRHTLYGDVIGKNKADALAECLSLSYPFTKIVSINNYLSSSSDQVESLLMDRKIVLDCTGCDEIIQILENVWWEMPKLFISSSVGYKAQRTFIFKAIRHQFPSEEFRRILEPILNEERNNWAENGETLEGPGCWSPLFPARLDDLLLSATSCIKVIEECLLQFRPDAKVVVFEQSFSNDMFTGLTRKECSLLSSMEGE</sequence>
<dbReference type="Pfam" id="PF26398">
    <property type="entry name" value="Cap2_linker"/>
    <property type="match status" value="1"/>
</dbReference>
<name>A0A1M6N6G0_9BACT</name>
<dbReference type="STRING" id="1121393.SAMN02745216_02531"/>
<proteinExistence type="predicted"/>
<dbReference type="InterPro" id="IPR045886">
    <property type="entry name" value="ThiF/MoeB/HesA"/>
</dbReference>
<dbReference type="GO" id="GO:0061503">
    <property type="term" value="F:tRNA threonylcarbamoyladenosine dehydratase"/>
    <property type="evidence" value="ECO:0007669"/>
    <property type="project" value="TreeGrafter"/>
</dbReference>
<reference evidence="4" key="1">
    <citation type="submission" date="2016-11" db="EMBL/GenBank/DDBJ databases">
        <authorList>
            <person name="Varghese N."/>
            <person name="Submissions S."/>
        </authorList>
    </citation>
    <scope>NUCLEOTIDE SEQUENCE [LARGE SCALE GENOMIC DNA]</scope>
    <source>
        <strain evidence="4">DSM 16219</strain>
    </source>
</reference>
<dbReference type="GO" id="GO:0008641">
    <property type="term" value="F:ubiquitin-like modifier activating enzyme activity"/>
    <property type="evidence" value="ECO:0007669"/>
    <property type="project" value="InterPro"/>
</dbReference>
<evidence type="ECO:0000313" key="3">
    <source>
        <dbReference type="EMBL" id="SHJ91301.1"/>
    </source>
</evidence>
<feature type="domain" description="Cap2 central linker" evidence="2">
    <location>
        <begin position="158"/>
        <end position="370"/>
    </location>
</feature>
<dbReference type="Proteomes" id="UP000183994">
    <property type="component" value="Unassembled WGS sequence"/>
</dbReference>
<evidence type="ECO:0000259" key="1">
    <source>
        <dbReference type="Pfam" id="PF00899"/>
    </source>
</evidence>
<dbReference type="CDD" id="cd01483">
    <property type="entry name" value="E1_enzyme_family"/>
    <property type="match status" value="1"/>
</dbReference>
<keyword evidence="4" id="KW-1185">Reference proteome</keyword>
<evidence type="ECO:0000259" key="2">
    <source>
        <dbReference type="Pfam" id="PF26398"/>
    </source>
</evidence>
<gene>
    <name evidence="3" type="ORF">SAMN02745216_02531</name>
</gene>
<dbReference type="Pfam" id="PF00899">
    <property type="entry name" value="ThiF"/>
    <property type="match status" value="1"/>
</dbReference>
<dbReference type="InterPro" id="IPR035985">
    <property type="entry name" value="Ubiquitin-activating_enz"/>
</dbReference>
<evidence type="ECO:0000313" key="4">
    <source>
        <dbReference type="Proteomes" id="UP000183994"/>
    </source>
</evidence>
<accession>A0A1M6N6G0</accession>
<dbReference type="GO" id="GO:0061504">
    <property type="term" value="P:cyclic threonylcarbamoyladenosine biosynthetic process"/>
    <property type="evidence" value="ECO:0007669"/>
    <property type="project" value="TreeGrafter"/>
</dbReference>
<dbReference type="EMBL" id="FQZU01000014">
    <property type="protein sequence ID" value="SHJ91301.1"/>
    <property type="molecule type" value="Genomic_DNA"/>
</dbReference>
<dbReference type="InterPro" id="IPR000594">
    <property type="entry name" value="ThiF_NAD_FAD-bd"/>
</dbReference>
<dbReference type="Gene3D" id="3.40.50.720">
    <property type="entry name" value="NAD(P)-binding Rossmann-like Domain"/>
    <property type="match status" value="1"/>
</dbReference>
<dbReference type="PANTHER" id="PTHR43267:SF1">
    <property type="entry name" value="TRNA THREONYLCARBAMOYLADENOSINE DEHYDRATASE"/>
    <property type="match status" value="1"/>
</dbReference>
<protein>
    <submittedName>
        <fullName evidence="3">ThiF family protein</fullName>
    </submittedName>
</protein>
<organism evidence="3 4">
    <name type="scientific">Desulfatibacillum alkenivorans DSM 16219</name>
    <dbReference type="NCBI Taxonomy" id="1121393"/>
    <lineage>
        <taxon>Bacteria</taxon>
        <taxon>Pseudomonadati</taxon>
        <taxon>Thermodesulfobacteriota</taxon>
        <taxon>Desulfobacteria</taxon>
        <taxon>Desulfobacterales</taxon>
        <taxon>Desulfatibacillaceae</taxon>
        <taxon>Desulfatibacillum</taxon>
    </lineage>
</organism>
<feature type="domain" description="THIF-type NAD/FAD binding fold" evidence="1">
    <location>
        <begin position="387"/>
        <end position="521"/>
    </location>
</feature>